<comment type="similarity">
    <text evidence="6">Belongs to the peptidase M24A family. Methionine aminopeptidase type 1 subfamily.</text>
</comment>
<feature type="binding site" evidence="6">
    <location>
        <position position="137"/>
    </location>
    <ligand>
        <name>a divalent metal cation</name>
        <dbReference type="ChEBI" id="CHEBI:60240"/>
        <label>1</label>
    </ligand>
</feature>
<organism evidence="9 10">
    <name type="scientific">Desulfitobacterium dehalogenans</name>
    <dbReference type="NCBI Taxonomy" id="36854"/>
    <lineage>
        <taxon>Bacteria</taxon>
        <taxon>Bacillati</taxon>
        <taxon>Bacillota</taxon>
        <taxon>Clostridia</taxon>
        <taxon>Eubacteriales</taxon>
        <taxon>Desulfitobacteriaceae</taxon>
        <taxon>Desulfitobacterium</taxon>
    </lineage>
</organism>
<comment type="function">
    <text evidence="1 6">Removes the N-terminal methionine from nascent proteins. The N-terminal methionine is often cleaved when the second residue in the primary sequence is small and uncharged (Met-Ala-, Cys, Gly, Pro, Ser, Thr, or Val). Requires deformylation of the N(alpha)-formylated initiator methionine before it can be hydrolyzed.</text>
</comment>
<name>A0A7C6Z4H6_9FIRM</name>
<proteinExistence type="inferred from homology"/>
<dbReference type="GO" id="GO:0006508">
    <property type="term" value="P:proteolysis"/>
    <property type="evidence" value="ECO:0007669"/>
    <property type="project" value="UniProtKB-KW"/>
</dbReference>
<feature type="binding site" evidence="6">
    <location>
        <position position="276"/>
    </location>
    <ligand>
        <name>a divalent metal cation</name>
        <dbReference type="ChEBI" id="CHEBI:60240"/>
        <label>1</label>
    </ligand>
</feature>
<dbReference type="InterPro" id="IPR004027">
    <property type="entry name" value="SEC_C_motif"/>
</dbReference>
<evidence type="ECO:0000313" key="9">
    <source>
        <dbReference type="EMBL" id="HHY26981.1"/>
    </source>
</evidence>
<feature type="binding site" evidence="6">
    <location>
        <position position="244"/>
    </location>
    <ligand>
        <name>a divalent metal cation</name>
        <dbReference type="ChEBI" id="CHEBI:60240"/>
        <label>2</label>
        <note>catalytic</note>
    </ligand>
</feature>
<evidence type="ECO:0000256" key="1">
    <source>
        <dbReference type="ARBA" id="ARBA00002521"/>
    </source>
</evidence>
<sequence length="291" mass="32428">MLNKLSRNEACWCGSGQKYKKCHAILDERIISYAAKGYEIPERSLLKNPKQIEGIRESSKLNIALLDYIEDFVVEGVTTEELDRLIYNKTKELGGIPATLNYKGFQKSVCISINEVVCHGIPSSRVRLQNGDIVNIDISTLYRGYYSDSSRMFCIGGVSDEKRKLVEVAKECTELGIRQVKPWGFLGDVGQAVNDHAKKNGYSVVKEIGGHGIGEKFQEDPWVSYVSKRGTGMLLVPGLVFTVEPMINMGKAKIVLDQKDGWTVYTVDGKPSAQWEKTVLVTDTGCEVLTY</sequence>
<dbReference type="CDD" id="cd01086">
    <property type="entry name" value="MetAP1"/>
    <property type="match status" value="1"/>
</dbReference>
<evidence type="ECO:0000256" key="7">
    <source>
        <dbReference type="RuleBase" id="RU003653"/>
    </source>
</evidence>
<evidence type="ECO:0000259" key="8">
    <source>
        <dbReference type="Pfam" id="PF00557"/>
    </source>
</evidence>
<reference evidence="9 10" key="1">
    <citation type="journal article" date="2020" name="Biotechnol. Biofuels">
        <title>New insights from the biogas microbiome by comprehensive genome-resolved metagenomics of nearly 1600 species originating from multiple anaerobic digesters.</title>
        <authorList>
            <person name="Campanaro S."/>
            <person name="Treu L."/>
            <person name="Rodriguez-R L.M."/>
            <person name="Kovalovszki A."/>
            <person name="Ziels R.M."/>
            <person name="Maus I."/>
            <person name="Zhu X."/>
            <person name="Kougias P.G."/>
            <person name="Basile A."/>
            <person name="Luo G."/>
            <person name="Schluter A."/>
            <person name="Konstantinidis K.T."/>
            <person name="Angelidaki I."/>
        </authorList>
    </citation>
    <scope>NUCLEOTIDE SEQUENCE [LARGE SCALE GENOMIC DNA]</scope>
    <source>
        <strain evidence="9">AS05jafATM_4</strain>
    </source>
</reference>
<dbReference type="GO" id="GO:0046872">
    <property type="term" value="F:metal ion binding"/>
    <property type="evidence" value="ECO:0007669"/>
    <property type="project" value="UniProtKB-UniRule"/>
</dbReference>
<dbReference type="GO" id="GO:0070006">
    <property type="term" value="F:metalloaminopeptidase activity"/>
    <property type="evidence" value="ECO:0007669"/>
    <property type="project" value="UniProtKB-UniRule"/>
</dbReference>
<comment type="catalytic activity">
    <reaction evidence="6 7">
        <text>Release of N-terminal amino acids, preferentially methionine, from peptides and arylamides.</text>
        <dbReference type="EC" id="3.4.11.18"/>
    </reaction>
</comment>
<comment type="cofactor">
    <cofactor evidence="6">
        <name>Co(2+)</name>
        <dbReference type="ChEBI" id="CHEBI:48828"/>
    </cofactor>
    <cofactor evidence="6">
        <name>Zn(2+)</name>
        <dbReference type="ChEBI" id="CHEBI:29105"/>
    </cofactor>
    <cofactor evidence="6">
        <name>Mn(2+)</name>
        <dbReference type="ChEBI" id="CHEBI:29035"/>
    </cofactor>
    <cofactor evidence="6">
        <name>Fe(2+)</name>
        <dbReference type="ChEBI" id="CHEBI:29033"/>
    </cofactor>
    <text evidence="6">Binds 2 divalent metal cations per subunit. Has a high-affinity and a low affinity metal-binding site. The true nature of the physiological cofactor is under debate. The enzyme is active with cobalt, zinc, manganese or divalent iron ions. Most likely, methionine aminopeptidases function as mononuclear Fe(2+)-metalloproteases under physiological conditions, and the catalytically relevant metal-binding site has been assigned to the histidine-containing high-affinity site.</text>
</comment>
<dbReference type="Pfam" id="PF02810">
    <property type="entry name" value="SEC-C"/>
    <property type="match status" value="1"/>
</dbReference>
<gene>
    <name evidence="6" type="primary">map</name>
    <name evidence="9" type="ORF">GX523_09620</name>
</gene>
<dbReference type="PANTHER" id="PTHR43330">
    <property type="entry name" value="METHIONINE AMINOPEPTIDASE"/>
    <property type="match status" value="1"/>
</dbReference>
<dbReference type="Proteomes" id="UP000553059">
    <property type="component" value="Unassembled WGS sequence"/>
</dbReference>
<feature type="binding site" evidence="6">
    <location>
        <position position="148"/>
    </location>
    <ligand>
        <name>a divalent metal cation</name>
        <dbReference type="ChEBI" id="CHEBI:60240"/>
        <label>1</label>
    </ligand>
</feature>
<dbReference type="Gene3D" id="3.10.450.50">
    <property type="match status" value="1"/>
</dbReference>
<keyword evidence="5 6" id="KW-0378">Hydrolase</keyword>
<dbReference type="EMBL" id="DUTF01000221">
    <property type="protein sequence ID" value="HHY26981.1"/>
    <property type="molecule type" value="Genomic_DNA"/>
</dbReference>
<evidence type="ECO:0000256" key="6">
    <source>
        <dbReference type="HAMAP-Rule" id="MF_01974"/>
    </source>
</evidence>
<evidence type="ECO:0000256" key="3">
    <source>
        <dbReference type="ARBA" id="ARBA00022670"/>
    </source>
</evidence>
<dbReference type="AlphaFoldDB" id="A0A7C6Z4H6"/>
<keyword evidence="4 6" id="KW-0479">Metal-binding</keyword>
<keyword evidence="2 6" id="KW-0031">Aminopeptidase</keyword>
<comment type="caution">
    <text evidence="9">The sequence shown here is derived from an EMBL/GenBank/DDBJ whole genome shotgun (WGS) entry which is preliminary data.</text>
</comment>
<dbReference type="SUPFAM" id="SSF55920">
    <property type="entry name" value="Creatinase/aminopeptidase"/>
    <property type="match status" value="1"/>
</dbReference>
<comment type="caution">
    <text evidence="6">Lacks conserved residue(s) required for the propagation of feature annotation.</text>
</comment>
<evidence type="ECO:0000256" key="4">
    <source>
        <dbReference type="ARBA" id="ARBA00022723"/>
    </source>
</evidence>
<dbReference type="InterPro" id="IPR002467">
    <property type="entry name" value="Pept_M24A_MAP1"/>
</dbReference>
<dbReference type="InterPro" id="IPR036005">
    <property type="entry name" value="Creatinase/aminopeptidase-like"/>
</dbReference>
<feature type="binding site" evidence="6">
    <location>
        <position position="276"/>
    </location>
    <ligand>
        <name>a divalent metal cation</name>
        <dbReference type="ChEBI" id="CHEBI:60240"/>
        <label>2</label>
        <note>catalytic</note>
    </ligand>
</feature>
<dbReference type="HAMAP" id="MF_01974">
    <property type="entry name" value="MetAP_1"/>
    <property type="match status" value="1"/>
</dbReference>
<keyword evidence="3 6" id="KW-0645">Protease</keyword>
<dbReference type="NCBIfam" id="TIGR00500">
    <property type="entry name" value="met_pdase_I"/>
    <property type="match status" value="1"/>
</dbReference>
<dbReference type="SUPFAM" id="SSF103642">
    <property type="entry name" value="Sec-C motif"/>
    <property type="match status" value="1"/>
</dbReference>
<dbReference type="GO" id="GO:0004239">
    <property type="term" value="F:initiator methionyl aminopeptidase activity"/>
    <property type="evidence" value="ECO:0007669"/>
    <property type="project" value="UniProtKB-UniRule"/>
</dbReference>
<feature type="domain" description="Peptidase M24" evidence="8">
    <location>
        <begin position="53"/>
        <end position="283"/>
    </location>
</feature>
<evidence type="ECO:0000256" key="2">
    <source>
        <dbReference type="ARBA" id="ARBA00022438"/>
    </source>
</evidence>
<feature type="binding site" evidence="6">
    <location>
        <position position="119"/>
    </location>
    <ligand>
        <name>substrate</name>
    </ligand>
</feature>
<protein>
    <recommendedName>
        <fullName evidence="6 7">Methionine aminopeptidase</fullName>
        <shortName evidence="6">MAP</shortName>
        <shortName evidence="6">MetAP</shortName>
        <ecNumber evidence="6 7">3.4.11.18</ecNumber>
    </recommendedName>
    <alternativeName>
        <fullName evidence="6">Peptidase M</fullName>
    </alternativeName>
</protein>
<feature type="binding site" evidence="6">
    <location>
        <position position="211"/>
    </location>
    <ligand>
        <name>a divalent metal cation</name>
        <dbReference type="ChEBI" id="CHEBI:60240"/>
        <label>2</label>
        <note>catalytic</note>
    </ligand>
</feature>
<accession>A0A7C6Z4H6</accession>
<evidence type="ECO:0000313" key="10">
    <source>
        <dbReference type="Proteomes" id="UP000553059"/>
    </source>
</evidence>
<dbReference type="Pfam" id="PF00557">
    <property type="entry name" value="Peptidase_M24"/>
    <property type="match status" value="1"/>
</dbReference>
<dbReference type="EC" id="3.4.11.18" evidence="6 7"/>
<feature type="binding site" evidence="6">
    <location>
        <position position="148"/>
    </location>
    <ligand>
        <name>a divalent metal cation</name>
        <dbReference type="ChEBI" id="CHEBI:60240"/>
        <label>2</label>
        <note>catalytic</note>
    </ligand>
</feature>
<dbReference type="InterPro" id="IPR001714">
    <property type="entry name" value="Pept_M24_MAP"/>
</dbReference>
<dbReference type="PANTHER" id="PTHR43330:SF8">
    <property type="entry name" value="METHIONINE AMINOPEPTIDASE 1D, MITOCHONDRIAL"/>
    <property type="match status" value="1"/>
</dbReference>
<dbReference type="NCBIfam" id="NF008970">
    <property type="entry name" value="PRK12318.1"/>
    <property type="match status" value="1"/>
</dbReference>
<dbReference type="InterPro" id="IPR000994">
    <property type="entry name" value="Pept_M24"/>
</dbReference>
<comment type="subunit">
    <text evidence="6">Monomer.</text>
</comment>
<dbReference type="PRINTS" id="PR00599">
    <property type="entry name" value="MAPEPTIDASE"/>
</dbReference>
<evidence type="ECO:0000256" key="5">
    <source>
        <dbReference type="ARBA" id="ARBA00022801"/>
    </source>
</evidence>
<dbReference type="Gene3D" id="3.90.230.10">
    <property type="entry name" value="Creatinase/methionine aminopeptidase superfamily"/>
    <property type="match status" value="1"/>
</dbReference>